<dbReference type="InterPro" id="IPR014044">
    <property type="entry name" value="CAP_dom"/>
</dbReference>
<dbReference type="Pfam" id="PF00188">
    <property type="entry name" value="CAP"/>
    <property type="match status" value="1"/>
</dbReference>
<organism evidence="3 4">
    <name type="scientific">Panaeolus cyanescens</name>
    <dbReference type="NCBI Taxonomy" id="181874"/>
    <lineage>
        <taxon>Eukaryota</taxon>
        <taxon>Fungi</taxon>
        <taxon>Dikarya</taxon>
        <taxon>Basidiomycota</taxon>
        <taxon>Agaricomycotina</taxon>
        <taxon>Agaricomycetes</taxon>
        <taxon>Agaricomycetidae</taxon>
        <taxon>Agaricales</taxon>
        <taxon>Agaricineae</taxon>
        <taxon>Galeropsidaceae</taxon>
        <taxon>Panaeolus</taxon>
    </lineage>
</organism>
<dbReference type="InterPro" id="IPR001283">
    <property type="entry name" value="CRISP-related"/>
</dbReference>
<feature type="chain" id="PRO_5019351689" description="SCP domain-containing protein" evidence="1">
    <location>
        <begin position="24"/>
        <end position="181"/>
    </location>
</feature>
<dbReference type="STRING" id="181874.A0A409VGI1"/>
<evidence type="ECO:0000256" key="1">
    <source>
        <dbReference type="SAM" id="SignalP"/>
    </source>
</evidence>
<protein>
    <recommendedName>
        <fullName evidence="2">SCP domain-containing protein</fullName>
    </recommendedName>
</protein>
<feature type="signal peptide" evidence="1">
    <location>
        <begin position="1"/>
        <end position="23"/>
    </location>
</feature>
<dbReference type="Proteomes" id="UP000284842">
    <property type="component" value="Unassembled WGS sequence"/>
</dbReference>
<gene>
    <name evidence="3" type="ORF">CVT24_011479</name>
</gene>
<dbReference type="PANTHER" id="PTHR10334">
    <property type="entry name" value="CYSTEINE-RICH SECRETORY PROTEIN-RELATED"/>
    <property type="match status" value="1"/>
</dbReference>
<accession>A0A409VGI1</accession>
<sequence length="181" mass="20010">MHSVSLFYIIVTFFVALVPNVWAAPHHAFSDLSIRATDREIDAYLNTHNVIRAVHNATSLDWSNSLARRARFWASLCRLEHSGGVLSSEPYGENIAAASGDFPIDSAVATFISDEDQYDPAKPSYLRFTQVVWKSTTELGCASNQCMGLFKDQPLTPVTIYVCLYNPPGNVIGKAPENVQN</sequence>
<dbReference type="EMBL" id="NHTK01006067">
    <property type="protein sequence ID" value="PPQ65369.1"/>
    <property type="molecule type" value="Genomic_DNA"/>
</dbReference>
<dbReference type="Gene3D" id="3.40.33.10">
    <property type="entry name" value="CAP"/>
    <property type="match status" value="1"/>
</dbReference>
<name>A0A409VGI1_9AGAR</name>
<dbReference type="OrthoDB" id="337038at2759"/>
<evidence type="ECO:0000259" key="2">
    <source>
        <dbReference type="SMART" id="SM00198"/>
    </source>
</evidence>
<proteinExistence type="predicted"/>
<dbReference type="SMART" id="SM00198">
    <property type="entry name" value="SCP"/>
    <property type="match status" value="1"/>
</dbReference>
<keyword evidence="4" id="KW-1185">Reference proteome</keyword>
<comment type="caution">
    <text evidence="3">The sequence shown here is derived from an EMBL/GenBank/DDBJ whole genome shotgun (WGS) entry which is preliminary data.</text>
</comment>
<keyword evidence="1" id="KW-0732">Signal</keyword>
<dbReference type="SUPFAM" id="SSF55797">
    <property type="entry name" value="PR-1-like"/>
    <property type="match status" value="1"/>
</dbReference>
<dbReference type="AlphaFoldDB" id="A0A409VGI1"/>
<reference evidence="3 4" key="1">
    <citation type="journal article" date="2018" name="Evol. Lett.">
        <title>Horizontal gene cluster transfer increased hallucinogenic mushroom diversity.</title>
        <authorList>
            <person name="Reynolds H.T."/>
            <person name="Vijayakumar V."/>
            <person name="Gluck-Thaler E."/>
            <person name="Korotkin H.B."/>
            <person name="Matheny P.B."/>
            <person name="Slot J.C."/>
        </authorList>
    </citation>
    <scope>NUCLEOTIDE SEQUENCE [LARGE SCALE GENOMIC DNA]</scope>
    <source>
        <strain evidence="3 4">2629</strain>
    </source>
</reference>
<feature type="domain" description="SCP" evidence="2">
    <location>
        <begin position="39"/>
        <end position="173"/>
    </location>
</feature>
<dbReference type="InParanoid" id="A0A409VGI1"/>
<dbReference type="InterPro" id="IPR035940">
    <property type="entry name" value="CAP_sf"/>
</dbReference>
<evidence type="ECO:0000313" key="3">
    <source>
        <dbReference type="EMBL" id="PPQ65369.1"/>
    </source>
</evidence>
<evidence type="ECO:0000313" key="4">
    <source>
        <dbReference type="Proteomes" id="UP000284842"/>
    </source>
</evidence>
<dbReference type="PRINTS" id="PR00837">
    <property type="entry name" value="V5TPXLIKE"/>
</dbReference>